<keyword evidence="6" id="KW-1185">Reference proteome</keyword>
<evidence type="ECO:0000256" key="3">
    <source>
        <dbReference type="SAM" id="SignalP"/>
    </source>
</evidence>
<keyword evidence="3" id="KW-0732">Signal</keyword>
<comment type="caution">
    <text evidence="5">The sequence shown here is derived from an EMBL/GenBank/DDBJ whole genome shotgun (WGS) entry which is preliminary data.</text>
</comment>
<evidence type="ECO:0000313" key="5">
    <source>
        <dbReference type="EMBL" id="CAB3402275.1"/>
    </source>
</evidence>
<keyword evidence="2" id="KW-0812">Transmembrane</keyword>
<organism evidence="5 6">
    <name type="scientific">Caenorhabditis bovis</name>
    <dbReference type="NCBI Taxonomy" id="2654633"/>
    <lineage>
        <taxon>Eukaryota</taxon>
        <taxon>Metazoa</taxon>
        <taxon>Ecdysozoa</taxon>
        <taxon>Nematoda</taxon>
        <taxon>Chromadorea</taxon>
        <taxon>Rhabditida</taxon>
        <taxon>Rhabditina</taxon>
        <taxon>Rhabditomorpha</taxon>
        <taxon>Rhabditoidea</taxon>
        <taxon>Rhabditidae</taxon>
        <taxon>Peloderinae</taxon>
        <taxon>Caenorhabditis</taxon>
    </lineage>
</organism>
<protein>
    <recommendedName>
        <fullName evidence="4">C2 domain-containing protein</fullName>
    </recommendedName>
</protein>
<feature type="compositionally biased region" description="Polar residues" evidence="1">
    <location>
        <begin position="277"/>
        <end position="293"/>
    </location>
</feature>
<feature type="signal peptide" evidence="3">
    <location>
        <begin position="1"/>
        <end position="18"/>
    </location>
</feature>
<dbReference type="Proteomes" id="UP000494206">
    <property type="component" value="Unassembled WGS sequence"/>
</dbReference>
<feature type="compositionally biased region" description="Pro residues" evidence="1">
    <location>
        <begin position="314"/>
        <end position="329"/>
    </location>
</feature>
<feature type="region of interest" description="Disordered" evidence="1">
    <location>
        <begin position="277"/>
        <end position="296"/>
    </location>
</feature>
<dbReference type="Pfam" id="PF25330">
    <property type="entry name" value="C2_nem"/>
    <property type="match status" value="1"/>
</dbReference>
<feature type="compositionally biased region" description="Polar residues" evidence="1">
    <location>
        <begin position="331"/>
        <end position="347"/>
    </location>
</feature>
<dbReference type="PANTHER" id="PTHR38626:SF3">
    <property type="entry name" value="PROTEIN CBG09935"/>
    <property type="match status" value="1"/>
</dbReference>
<feature type="chain" id="PRO_5035887180" description="C2 domain-containing protein" evidence="3">
    <location>
        <begin position="19"/>
        <end position="357"/>
    </location>
</feature>
<dbReference type="InterPro" id="IPR057569">
    <property type="entry name" value="C2_nem"/>
</dbReference>
<keyword evidence="2" id="KW-0472">Membrane</keyword>
<evidence type="ECO:0000313" key="6">
    <source>
        <dbReference type="Proteomes" id="UP000494206"/>
    </source>
</evidence>
<evidence type="ECO:0000256" key="2">
    <source>
        <dbReference type="SAM" id="Phobius"/>
    </source>
</evidence>
<evidence type="ECO:0000259" key="4">
    <source>
        <dbReference type="Pfam" id="PF25330"/>
    </source>
</evidence>
<dbReference type="EMBL" id="CADEPM010000003">
    <property type="protein sequence ID" value="CAB3402275.1"/>
    <property type="molecule type" value="Genomic_DNA"/>
</dbReference>
<sequence length="357" mass="40502">MWAVQLSLVLLLASNCKADGPFWISAELDAINWREGCLTTALCSQPRFQLVKDLLPVSERVSVNWPISEHFVKESVKPFVSYWPTGRIEDISLSAQVVGTDRTYGFPRICDQTPSIRVFPEKNRDSKEAVDKKADDSLVLHVKGKCFNATMTLTKHTERCPWCPDPREITVIGQEPAEQSGYHIIPKWSPFHDESVVYVGILVLAIIAIAASTAFAMILVTYTRYKKRVKESAKKARFHPYISVKGHEIEDQNRYDLPWEQHNRPLTYWMTSSNKSDSTMTSPLDSASSLSNHTHQHPEMFQSTYTRDGYQTYRPPPPPPPVAHPPVFPPQTQIYHPSRHLTSPLSSRQDDSGLESV</sequence>
<keyword evidence="2" id="KW-1133">Transmembrane helix</keyword>
<feature type="transmembrane region" description="Helical" evidence="2">
    <location>
        <begin position="196"/>
        <end position="220"/>
    </location>
</feature>
<reference evidence="5 6" key="1">
    <citation type="submission" date="2020-04" db="EMBL/GenBank/DDBJ databases">
        <authorList>
            <person name="Laetsch R D."/>
            <person name="Stevens L."/>
            <person name="Kumar S."/>
            <person name="Blaxter L. M."/>
        </authorList>
    </citation>
    <scope>NUCLEOTIDE SEQUENCE [LARGE SCALE GENOMIC DNA]</scope>
</reference>
<dbReference type="AlphaFoldDB" id="A0A8S1ES20"/>
<dbReference type="InterPro" id="IPR040426">
    <property type="entry name" value="C05B5.4-like"/>
</dbReference>
<dbReference type="OrthoDB" id="5862752at2759"/>
<dbReference type="PANTHER" id="PTHR38626">
    <property type="entry name" value="SKN-1 DEPENDENT ZYGOTIC TRANSCRIPT-RELATED"/>
    <property type="match status" value="1"/>
</dbReference>
<evidence type="ECO:0000256" key="1">
    <source>
        <dbReference type="SAM" id="MobiDB-lite"/>
    </source>
</evidence>
<feature type="region of interest" description="Disordered" evidence="1">
    <location>
        <begin position="307"/>
        <end position="357"/>
    </location>
</feature>
<proteinExistence type="predicted"/>
<gene>
    <name evidence="5" type="ORF">CBOVIS_LOCUS4913</name>
</gene>
<name>A0A8S1ES20_9PELO</name>
<feature type="domain" description="C2" evidence="4">
    <location>
        <begin position="21"/>
        <end position="159"/>
    </location>
</feature>
<accession>A0A8S1ES20</accession>